<protein>
    <submittedName>
        <fullName evidence="2">Uncharacterized protein</fullName>
    </submittedName>
</protein>
<dbReference type="AlphaFoldDB" id="A0A2M7X411"/>
<keyword evidence="1" id="KW-1133">Transmembrane helix</keyword>
<sequence length="119" mass="13007">MPFSSYIPNPLDAIPEAASASQNFATLGTSLTFSINLLLYSLYAFSLILIGWNFFAVIYSYYGGSGDSSENFEKLSKALLNAVWIALGIVLMVSGRFLLSNFVRLLGISDAENPFLHPL</sequence>
<accession>A0A2M7X411</accession>
<keyword evidence="1" id="KW-0472">Membrane</keyword>
<comment type="caution">
    <text evidence="2">The sequence shown here is derived from an EMBL/GenBank/DDBJ whole genome shotgun (WGS) entry which is preliminary data.</text>
</comment>
<evidence type="ECO:0000313" key="2">
    <source>
        <dbReference type="EMBL" id="PJA40731.1"/>
    </source>
</evidence>
<evidence type="ECO:0000256" key="1">
    <source>
        <dbReference type="SAM" id="Phobius"/>
    </source>
</evidence>
<proteinExistence type="predicted"/>
<keyword evidence="1" id="KW-0812">Transmembrane</keyword>
<dbReference type="EMBL" id="PFWY01000077">
    <property type="protein sequence ID" value="PJA40731.1"/>
    <property type="molecule type" value="Genomic_DNA"/>
</dbReference>
<organism evidence="2 3">
    <name type="scientific">candidate division WWE3 bacterium CG_4_9_14_3_um_filter_34_6</name>
    <dbReference type="NCBI Taxonomy" id="1975079"/>
    <lineage>
        <taxon>Bacteria</taxon>
        <taxon>Katanobacteria</taxon>
    </lineage>
</organism>
<dbReference type="Proteomes" id="UP000230683">
    <property type="component" value="Unassembled WGS sequence"/>
</dbReference>
<feature type="transmembrane region" description="Helical" evidence="1">
    <location>
        <begin position="37"/>
        <end position="62"/>
    </location>
</feature>
<name>A0A2M7X411_UNCKA</name>
<evidence type="ECO:0000313" key="3">
    <source>
        <dbReference type="Proteomes" id="UP000230683"/>
    </source>
</evidence>
<reference evidence="3" key="1">
    <citation type="submission" date="2017-09" db="EMBL/GenBank/DDBJ databases">
        <title>Depth-based differentiation of microbial function through sediment-hosted aquifers and enrichment of novel symbionts in the deep terrestrial subsurface.</title>
        <authorList>
            <person name="Probst A.J."/>
            <person name="Ladd B."/>
            <person name="Jarett J.K."/>
            <person name="Geller-Mcgrath D.E."/>
            <person name="Sieber C.M.K."/>
            <person name="Emerson J.B."/>
            <person name="Anantharaman K."/>
            <person name="Thomas B.C."/>
            <person name="Malmstrom R."/>
            <person name="Stieglmeier M."/>
            <person name="Klingl A."/>
            <person name="Woyke T."/>
            <person name="Ryan C.M."/>
            <person name="Banfield J.F."/>
        </authorList>
    </citation>
    <scope>NUCLEOTIDE SEQUENCE [LARGE SCALE GENOMIC DNA]</scope>
</reference>
<feature type="transmembrane region" description="Helical" evidence="1">
    <location>
        <begin position="82"/>
        <end position="99"/>
    </location>
</feature>
<gene>
    <name evidence="2" type="ORF">CO178_01650</name>
</gene>